<protein>
    <recommendedName>
        <fullName evidence="2">Cadherin domain-containing protein</fullName>
    </recommendedName>
</protein>
<accession>A0ABQ2R0T8</accession>
<feature type="transmembrane region" description="Helical" evidence="1">
    <location>
        <begin position="1095"/>
        <end position="1112"/>
    </location>
</feature>
<proteinExistence type="predicted"/>
<feature type="domain" description="Cadherin" evidence="2">
    <location>
        <begin position="213"/>
        <end position="311"/>
    </location>
</feature>
<dbReference type="PANTHER" id="PTHR34720:SF9">
    <property type="entry name" value="BLR4714 PROTEIN"/>
    <property type="match status" value="1"/>
</dbReference>
<dbReference type="SUPFAM" id="SSF49313">
    <property type="entry name" value="Cadherin-like"/>
    <property type="match status" value="5"/>
</dbReference>
<dbReference type="PROSITE" id="PS50268">
    <property type="entry name" value="CADHERIN_2"/>
    <property type="match status" value="1"/>
</dbReference>
<dbReference type="InterPro" id="IPR002126">
    <property type="entry name" value="Cadherin-like_dom"/>
</dbReference>
<dbReference type="InterPro" id="IPR001434">
    <property type="entry name" value="OmcB-like_DUF11"/>
</dbReference>
<dbReference type="Pfam" id="PF01345">
    <property type="entry name" value="DUF11"/>
    <property type="match status" value="1"/>
</dbReference>
<evidence type="ECO:0000259" key="2">
    <source>
        <dbReference type="PROSITE" id="PS50268"/>
    </source>
</evidence>
<dbReference type="Pfam" id="PF05345">
    <property type="entry name" value="He_PIG"/>
    <property type="match status" value="3"/>
</dbReference>
<name>A0ABQ2R0T8_9GAMM</name>
<evidence type="ECO:0000313" key="3">
    <source>
        <dbReference type="EMBL" id="GGQ02068.1"/>
    </source>
</evidence>
<keyword evidence="1" id="KW-1133">Transmembrane helix</keyword>
<keyword evidence="1" id="KW-0472">Membrane</keyword>
<comment type="caution">
    <text evidence="3">The sequence shown here is derived from an EMBL/GenBank/DDBJ whole genome shotgun (WGS) entry which is preliminary data.</text>
</comment>
<keyword evidence="4" id="KW-1185">Reference proteome</keyword>
<dbReference type="Proteomes" id="UP000654004">
    <property type="component" value="Unassembled WGS sequence"/>
</dbReference>
<dbReference type="InterPro" id="IPR028994">
    <property type="entry name" value="Integrin_alpha_N"/>
</dbReference>
<dbReference type="SMART" id="SM00736">
    <property type="entry name" value="CADG"/>
    <property type="match status" value="4"/>
</dbReference>
<keyword evidence="1" id="KW-0812">Transmembrane</keyword>
<evidence type="ECO:0000256" key="1">
    <source>
        <dbReference type="SAM" id="Phobius"/>
    </source>
</evidence>
<dbReference type="SUPFAM" id="SSF69318">
    <property type="entry name" value="Integrin alpha N-terminal domain"/>
    <property type="match status" value="2"/>
</dbReference>
<dbReference type="InterPro" id="IPR006644">
    <property type="entry name" value="Cadg"/>
</dbReference>
<dbReference type="InterPro" id="IPR015919">
    <property type="entry name" value="Cadherin-like_sf"/>
</dbReference>
<gene>
    <name evidence="3" type="ORF">GCM10009410_39360</name>
</gene>
<dbReference type="PANTHER" id="PTHR34720">
    <property type="entry name" value="MICROCYSTIN DEPENDENT PROTEIN"/>
    <property type="match status" value="1"/>
</dbReference>
<sequence length="1117" mass="118848">MISVSDGNISTALTAFSITVSNTNDAPVISSTAITNATQDQVYQYSFVVEDDDSGDVLTYNAVVIPTWLNFNISTALLSGTPTNADVGSHTVTLKVTDSSGMNAEQSFVINVSNINDAPVITSSAITVVTQDVAYSYTLVAEDYDEGDSLIYSAVVKPDWLNFNVVDSTLSGTPTNENIGTHAVSLQVVDTEGLKASQNFSIIVTNVNDVPLITSIAITDATQDQAYTYTLLASDPDTDDILTLSASTIPQWLTFDASAGVLSGTPTNDDVGDHSVVLVATDNAGLFVEQDFDITVSNVNDAPEISGSPLLVIDEDTLYQFTPTALDADEEDVLTFMVANKPSWAEFNIVDGTLSGTPLNDDVGLVSDIIISVSDGTIDVELPSFSIEVINVNDTPIFESEPITQASVFTPYQYDIIVSDDDIDSSLTVEVVSAPDWLSLNNLNQLVGTPPAESADMTFIIEVSVTDSIVDLPVIQRFSLVVSEPTDTELGVNIYFSPAPAIVGQKVNLVVDIANNGYTSAIGLNYQITLGSELSIVSLPEECNEQANAILRCEVNDELAIGDSLSRVIELSVENVDSGFSSANLAVTGSNVNSVVFEDVASILLANTLSVLPGKVLTSVPAALGYAVDMDSDSFVDLLVYLPDELMIQVMINDGFGELIPNGKISLNQAVTSFVASDINGDGYIDIITTGGDIAGNLAYILDGLFAVTSIENLDDVKADFMLIVDVDFDGYSEVVLAGIYQPQVAIYSGVGSGSPSVNLVPIPFSLPSLSASKGTQQVSVLQDSIIADVGITSVSAISTDGVVKLLVGLETQAPVLLTLDNQIWTLSAVNSLDQGVKSIISTDLDNDDKADLFVKDDSGWHLILDAFSNDFIKSSVTFPNADDIVVTDLENDGINELLLMMSHGVSIWHYYGPDDIRPDNYVIEAQALGSVTVLDIDNDHLLDIITFDQIDGVSVWYVSAGGGVGLQDVDLVLSSLMPSYPQVDRAVNITWSVYNLSDASASNVVMSITLDADLVVPEVPSGCTVTGTMLTCRLGEIAAGDSKDISFSLRPERDGKLSVLGNVSSSQYDVNNLNNQFDASFDFASPKKSDGGSVPIWTVLLLLIFASVRYSKNRYR</sequence>
<evidence type="ECO:0000313" key="4">
    <source>
        <dbReference type="Proteomes" id="UP000654004"/>
    </source>
</evidence>
<dbReference type="EMBL" id="BMQW01000021">
    <property type="protein sequence ID" value="GGQ02068.1"/>
    <property type="molecule type" value="Genomic_DNA"/>
</dbReference>
<organism evidence="3 4">
    <name type="scientific">Shewanella ulleungensis</name>
    <dbReference type="NCBI Taxonomy" id="2282699"/>
    <lineage>
        <taxon>Bacteria</taxon>
        <taxon>Pseudomonadati</taxon>
        <taxon>Pseudomonadota</taxon>
        <taxon>Gammaproteobacteria</taxon>
        <taxon>Alteromonadales</taxon>
        <taxon>Shewanellaceae</taxon>
        <taxon>Shewanella</taxon>
    </lineage>
</organism>
<dbReference type="Gene3D" id="2.60.40.10">
    <property type="entry name" value="Immunoglobulins"/>
    <property type="match status" value="6"/>
</dbReference>
<reference evidence="4" key="1">
    <citation type="journal article" date="2019" name="Int. J. Syst. Evol. Microbiol.">
        <title>The Global Catalogue of Microorganisms (GCM) 10K type strain sequencing project: providing services to taxonomists for standard genome sequencing and annotation.</title>
        <authorList>
            <consortium name="The Broad Institute Genomics Platform"/>
            <consortium name="The Broad Institute Genome Sequencing Center for Infectious Disease"/>
            <person name="Wu L."/>
            <person name="Ma J."/>
        </authorList>
    </citation>
    <scope>NUCLEOTIDE SEQUENCE [LARGE SCALE GENOMIC DNA]</scope>
    <source>
        <strain evidence="4">JCM 32305</strain>
    </source>
</reference>
<dbReference type="InterPro" id="IPR013783">
    <property type="entry name" value="Ig-like_fold"/>
</dbReference>